<evidence type="ECO:0000259" key="5">
    <source>
        <dbReference type="Pfam" id="PF00441"/>
    </source>
</evidence>
<organism evidence="6">
    <name type="scientific">Streptomyces sp. SoC090715LN-17</name>
    <dbReference type="NCBI Taxonomy" id="1898652"/>
    <lineage>
        <taxon>Bacteria</taxon>
        <taxon>Bacillati</taxon>
        <taxon>Actinomycetota</taxon>
        <taxon>Actinomycetes</taxon>
        <taxon>Kitasatosporales</taxon>
        <taxon>Streptomycetaceae</taxon>
        <taxon>Streptomyces</taxon>
    </lineage>
</organism>
<sequence length="384" mass="39659">MDLTPDPLALQLREALRTGLAGIPARIELHGAPVTDGACGPTRAVLDALEAADFERPADADGLGLGLSAGVLVSEELGRAACGNSYRADAFAADLGVGAPSVALAGLEALPTGSGVTVTPRAGGWELTGTVTVDDLSAGLFLVAARVDGDPVLVAVERTAEGVTTQDGSWPPVVRFEATPVPAADVVGALDDAPTGPLARARLRQAAYLLGIADGAHRTAVEYVGLRRQFGTRLRDLPAVSFPLARAMVALRATRAAVHRGVWLVESEPAAARTAPLIALAMASETARDVVRLSMQSCGVRAMTSELGLHRYFRLAAAESTRYGDPAALWRTVGADQVRAAGAPRLSGARAAAATLPADQLARGLPSDNSLVPAWAAERMRPVR</sequence>
<evidence type="ECO:0000313" key="6">
    <source>
        <dbReference type="EMBL" id="BAW27695.1"/>
    </source>
</evidence>
<name>A0A1L7NQB6_9ACTN</name>
<accession>A0A1L7NQB6</accession>
<dbReference type="PANTHER" id="PTHR43884:SF20">
    <property type="entry name" value="ACYL-COA DEHYDROGENASE FADE28"/>
    <property type="match status" value="1"/>
</dbReference>
<dbReference type="GO" id="GO:0003995">
    <property type="term" value="F:acyl-CoA dehydrogenase activity"/>
    <property type="evidence" value="ECO:0007669"/>
    <property type="project" value="TreeGrafter"/>
</dbReference>
<proteinExistence type="inferred from homology"/>
<dbReference type="SUPFAM" id="SSF56645">
    <property type="entry name" value="Acyl-CoA dehydrogenase NM domain-like"/>
    <property type="match status" value="1"/>
</dbReference>
<protein>
    <submittedName>
        <fullName evidence="6">Dehydrogenase</fullName>
    </submittedName>
</protein>
<keyword evidence="3" id="KW-0274">FAD</keyword>
<dbReference type="Pfam" id="PF00441">
    <property type="entry name" value="Acyl-CoA_dh_1"/>
    <property type="match status" value="1"/>
</dbReference>
<comment type="similarity">
    <text evidence="1">Belongs to the acyl-CoA dehydrogenase family.</text>
</comment>
<reference evidence="6" key="1">
    <citation type="journal article" date="2017" name="ACS Chem. Biol.">
        <title>Genome Mining of Amino Group Carrier Protein-Mediated Machinery: Discovery and Biosynthetic Characterization of a Natural Product with Unique Hydrazone Unit.</title>
        <authorList>
            <person name="Matsuda K."/>
            <person name="Hasebe F."/>
            <person name="Shiwa Y."/>
            <person name="Kanesaki Y."/>
            <person name="Tomita T."/>
            <person name="Yoshikawa H."/>
            <person name="Shin-ya K."/>
            <person name="Kuzuyama T."/>
            <person name="Nishiyama M."/>
        </authorList>
    </citation>
    <scope>NUCLEOTIDE SEQUENCE</scope>
    <source>
        <strain evidence="6">SoC090715LN-17</strain>
    </source>
</reference>
<keyword evidence="4" id="KW-0560">Oxidoreductase</keyword>
<evidence type="ECO:0000256" key="2">
    <source>
        <dbReference type="ARBA" id="ARBA00022630"/>
    </source>
</evidence>
<dbReference type="PANTHER" id="PTHR43884">
    <property type="entry name" value="ACYL-COA DEHYDROGENASE"/>
    <property type="match status" value="1"/>
</dbReference>
<dbReference type="InterPro" id="IPR036250">
    <property type="entry name" value="AcylCo_DH-like_C"/>
</dbReference>
<evidence type="ECO:0000256" key="3">
    <source>
        <dbReference type="ARBA" id="ARBA00022827"/>
    </source>
</evidence>
<dbReference type="InterPro" id="IPR009100">
    <property type="entry name" value="AcylCoA_DH/oxidase_NM_dom_sf"/>
</dbReference>
<dbReference type="SUPFAM" id="SSF47203">
    <property type="entry name" value="Acyl-CoA dehydrogenase C-terminal domain-like"/>
    <property type="match status" value="1"/>
</dbReference>
<dbReference type="InterPro" id="IPR009075">
    <property type="entry name" value="AcylCo_DH/oxidase_C"/>
</dbReference>
<dbReference type="EMBL" id="LC177423">
    <property type="protein sequence ID" value="BAW27695.1"/>
    <property type="molecule type" value="Genomic_DNA"/>
</dbReference>
<dbReference type="Gene3D" id="1.20.140.10">
    <property type="entry name" value="Butyryl-CoA Dehydrogenase, subunit A, domain 3"/>
    <property type="match status" value="1"/>
</dbReference>
<keyword evidence="2" id="KW-0285">Flavoprotein</keyword>
<evidence type="ECO:0000256" key="1">
    <source>
        <dbReference type="ARBA" id="ARBA00009347"/>
    </source>
</evidence>
<dbReference type="AlphaFoldDB" id="A0A1L7NQB6"/>
<feature type="domain" description="Acyl-CoA dehydrogenase/oxidase C-terminal" evidence="5">
    <location>
        <begin position="197"/>
        <end position="321"/>
    </location>
</feature>
<evidence type="ECO:0000256" key="4">
    <source>
        <dbReference type="ARBA" id="ARBA00023002"/>
    </source>
</evidence>